<dbReference type="EMBL" id="JAQQWI010000004">
    <property type="protein sequence ID" value="KAK8036533.1"/>
    <property type="molecule type" value="Genomic_DNA"/>
</dbReference>
<feature type="compositionally biased region" description="Low complexity" evidence="1">
    <location>
        <begin position="30"/>
        <end position="50"/>
    </location>
</feature>
<proteinExistence type="predicted"/>
<gene>
    <name evidence="3" type="ORF">PG991_001670</name>
</gene>
<feature type="region of interest" description="Disordered" evidence="1">
    <location>
        <begin position="30"/>
        <end position="74"/>
    </location>
</feature>
<organism evidence="3 4">
    <name type="scientific">Apiospora marii</name>
    <dbReference type="NCBI Taxonomy" id="335849"/>
    <lineage>
        <taxon>Eukaryota</taxon>
        <taxon>Fungi</taxon>
        <taxon>Dikarya</taxon>
        <taxon>Ascomycota</taxon>
        <taxon>Pezizomycotina</taxon>
        <taxon>Sordariomycetes</taxon>
        <taxon>Xylariomycetidae</taxon>
        <taxon>Amphisphaeriales</taxon>
        <taxon>Apiosporaceae</taxon>
        <taxon>Apiospora</taxon>
    </lineage>
</organism>
<keyword evidence="2" id="KW-0732">Signal</keyword>
<evidence type="ECO:0000256" key="1">
    <source>
        <dbReference type="SAM" id="MobiDB-lite"/>
    </source>
</evidence>
<feature type="signal peptide" evidence="2">
    <location>
        <begin position="1"/>
        <end position="20"/>
    </location>
</feature>
<evidence type="ECO:0000313" key="3">
    <source>
        <dbReference type="EMBL" id="KAK8036533.1"/>
    </source>
</evidence>
<name>A0ABR1SQC2_9PEZI</name>
<keyword evidence="4" id="KW-1185">Reference proteome</keyword>
<accession>A0ABR1SQC2</accession>
<feature type="region of interest" description="Disordered" evidence="1">
    <location>
        <begin position="119"/>
        <end position="144"/>
    </location>
</feature>
<comment type="caution">
    <text evidence="3">The sequence shown here is derived from an EMBL/GenBank/DDBJ whole genome shotgun (WGS) entry which is preliminary data.</text>
</comment>
<feature type="chain" id="PRO_5045365922" evidence="2">
    <location>
        <begin position="21"/>
        <end position="144"/>
    </location>
</feature>
<sequence>MLSPLVLIPAFLGTAVYAIATTPIPSTFATSTTSTPCPTAPSTPSSSASSLKREGEPAQAPPVEGRDLPPFDPFSIPPIPNFAVPSATPVPRPGCSKYMCYVECRIGIVTSACKGCCDKPEEPKQKGDEEEEERCSELGGGCKK</sequence>
<protein>
    <submittedName>
        <fullName evidence="3">Uncharacterized protein</fullName>
    </submittedName>
</protein>
<evidence type="ECO:0000313" key="4">
    <source>
        <dbReference type="Proteomes" id="UP001396898"/>
    </source>
</evidence>
<dbReference type="Proteomes" id="UP001396898">
    <property type="component" value="Unassembled WGS sequence"/>
</dbReference>
<reference evidence="3 4" key="1">
    <citation type="submission" date="2023-01" db="EMBL/GenBank/DDBJ databases">
        <title>Analysis of 21 Apiospora genomes using comparative genomics revels a genus with tremendous synthesis potential of carbohydrate active enzymes and secondary metabolites.</title>
        <authorList>
            <person name="Sorensen T."/>
        </authorList>
    </citation>
    <scope>NUCLEOTIDE SEQUENCE [LARGE SCALE GENOMIC DNA]</scope>
    <source>
        <strain evidence="3 4">CBS 20057</strain>
    </source>
</reference>
<evidence type="ECO:0000256" key="2">
    <source>
        <dbReference type="SAM" id="SignalP"/>
    </source>
</evidence>